<dbReference type="Proteomes" id="UP001063228">
    <property type="component" value="Chromosome"/>
</dbReference>
<dbReference type="InterPro" id="IPR039552">
    <property type="entry name" value="IS66_C"/>
</dbReference>
<protein>
    <submittedName>
        <fullName evidence="2">Transposase domain-containing protein</fullName>
    </submittedName>
</protein>
<accession>A0ABY6FHX9</accession>
<sequence>MNGHDPYAYSKDVLTRSLTQRMSEFEQLLSHVWMLN</sequence>
<name>A0ABY6FHX9_9PSED</name>
<gene>
    <name evidence="2" type="ORF">K3169_04900</name>
</gene>
<evidence type="ECO:0000313" key="3">
    <source>
        <dbReference type="Proteomes" id="UP001063228"/>
    </source>
</evidence>
<feature type="domain" description="Transposase IS66 C-terminal" evidence="1">
    <location>
        <begin position="1"/>
        <end position="30"/>
    </location>
</feature>
<organism evidence="2 3">
    <name type="scientific">Pseudomonas phytophila</name>
    <dbReference type="NCBI Taxonomy" id="2867264"/>
    <lineage>
        <taxon>Bacteria</taxon>
        <taxon>Pseudomonadati</taxon>
        <taxon>Pseudomonadota</taxon>
        <taxon>Gammaproteobacteria</taxon>
        <taxon>Pseudomonadales</taxon>
        <taxon>Pseudomonadaceae</taxon>
        <taxon>Pseudomonas</taxon>
    </lineage>
</organism>
<reference evidence="2" key="1">
    <citation type="submission" date="2021-08" db="EMBL/GenBank/DDBJ databases">
        <title>Complete genome sequence of Pseudomonas phytophila.</title>
        <authorList>
            <person name="Weir B.S."/>
            <person name="Templeton M.D."/>
            <person name="Arshed S."/>
            <person name="Andersen M.T."/>
            <person name="Jayaraman J."/>
        </authorList>
    </citation>
    <scope>NUCLEOTIDE SEQUENCE</scope>
    <source>
        <strain evidence="2">ICMP 23753</strain>
    </source>
</reference>
<dbReference type="Pfam" id="PF13817">
    <property type="entry name" value="DDE_Tnp_IS66_C"/>
    <property type="match status" value="1"/>
</dbReference>
<proteinExistence type="predicted"/>
<dbReference type="EMBL" id="CP081201">
    <property type="protein sequence ID" value="UXZ97248.1"/>
    <property type="molecule type" value="Genomic_DNA"/>
</dbReference>
<evidence type="ECO:0000313" key="2">
    <source>
        <dbReference type="EMBL" id="UXZ97248.1"/>
    </source>
</evidence>
<evidence type="ECO:0000259" key="1">
    <source>
        <dbReference type="Pfam" id="PF13817"/>
    </source>
</evidence>
<keyword evidence="3" id="KW-1185">Reference proteome</keyword>